<sequence length="94" mass="10470">SGLDSESGKYGCCRICGCQSGFASTSGRILGALRPCVCEFLVAAGQYLCSPPQLLVLHLWDSPRHQVILQCWYVKDEYVLDRWCSPVHQKVAQH</sequence>
<evidence type="ECO:0000313" key="1">
    <source>
        <dbReference type="EMBL" id="CAI9548914.1"/>
    </source>
</evidence>
<evidence type="ECO:0000313" key="2">
    <source>
        <dbReference type="Proteomes" id="UP001162483"/>
    </source>
</evidence>
<gene>
    <name evidence="1" type="ORF">SPARVUS_LOCUS3251991</name>
</gene>
<dbReference type="Proteomes" id="UP001162483">
    <property type="component" value="Unassembled WGS sequence"/>
</dbReference>
<name>A0ABN9BMW4_9NEOB</name>
<protein>
    <submittedName>
        <fullName evidence="1">Uncharacterized protein</fullName>
    </submittedName>
</protein>
<feature type="non-terminal residue" evidence="1">
    <location>
        <position position="1"/>
    </location>
</feature>
<dbReference type="EMBL" id="CATNWA010004911">
    <property type="protein sequence ID" value="CAI9548914.1"/>
    <property type="molecule type" value="Genomic_DNA"/>
</dbReference>
<organism evidence="1 2">
    <name type="scientific">Staurois parvus</name>
    <dbReference type="NCBI Taxonomy" id="386267"/>
    <lineage>
        <taxon>Eukaryota</taxon>
        <taxon>Metazoa</taxon>
        <taxon>Chordata</taxon>
        <taxon>Craniata</taxon>
        <taxon>Vertebrata</taxon>
        <taxon>Euteleostomi</taxon>
        <taxon>Amphibia</taxon>
        <taxon>Batrachia</taxon>
        <taxon>Anura</taxon>
        <taxon>Neobatrachia</taxon>
        <taxon>Ranoidea</taxon>
        <taxon>Ranidae</taxon>
        <taxon>Staurois</taxon>
    </lineage>
</organism>
<accession>A0ABN9BMW4</accession>
<keyword evidence="2" id="KW-1185">Reference proteome</keyword>
<reference evidence="1" key="1">
    <citation type="submission" date="2023-05" db="EMBL/GenBank/DDBJ databases">
        <authorList>
            <person name="Stuckert A."/>
        </authorList>
    </citation>
    <scope>NUCLEOTIDE SEQUENCE</scope>
</reference>
<comment type="caution">
    <text evidence="1">The sequence shown here is derived from an EMBL/GenBank/DDBJ whole genome shotgun (WGS) entry which is preliminary data.</text>
</comment>
<proteinExistence type="predicted"/>